<accession>A0A1I5U2B9</accession>
<keyword evidence="2" id="KW-1185">Reference proteome</keyword>
<reference evidence="2" key="1">
    <citation type="submission" date="2016-10" db="EMBL/GenBank/DDBJ databases">
        <authorList>
            <person name="Varghese N."/>
            <person name="Submissions S."/>
        </authorList>
    </citation>
    <scope>NUCLEOTIDE SEQUENCE [LARGE SCALE GENOMIC DNA]</scope>
    <source>
        <strain evidence="2">CGMCC 1.10329</strain>
    </source>
</reference>
<dbReference type="AlphaFoldDB" id="A0A1I5U2B9"/>
<name>A0A1I5U2B9_9EURY</name>
<dbReference type="PROSITE" id="PS51257">
    <property type="entry name" value="PROKAR_LIPOPROTEIN"/>
    <property type="match status" value="1"/>
</dbReference>
<protein>
    <submittedName>
        <fullName evidence="1">Uncharacterized protein</fullName>
    </submittedName>
</protein>
<organism evidence="1 2">
    <name type="scientific">Halolamina pelagica</name>
    <dbReference type="NCBI Taxonomy" id="699431"/>
    <lineage>
        <taxon>Archaea</taxon>
        <taxon>Methanobacteriati</taxon>
        <taxon>Methanobacteriota</taxon>
        <taxon>Stenosarchaea group</taxon>
        <taxon>Halobacteria</taxon>
        <taxon>Halobacteriales</taxon>
        <taxon>Haloferacaceae</taxon>
    </lineage>
</organism>
<evidence type="ECO:0000313" key="2">
    <source>
        <dbReference type="Proteomes" id="UP000183769"/>
    </source>
</evidence>
<evidence type="ECO:0000313" key="1">
    <source>
        <dbReference type="EMBL" id="SFP89465.1"/>
    </source>
</evidence>
<proteinExistence type="predicted"/>
<dbReference type="GO" id="GO:0005975">
    <property type="term" value="P:carbohydrate metabolic process"/>
    <property type="evidence" value="ECO:0007669"/>
    <property type="project" value="InterPro"/>
</dbReference>
<gene>
    <name evidence="1" type="ORF">SAMN05216277_11179</name>
</gene>
<sequence length="386" mass="43348">MNRRAFLLTCGSLSLVGCQAPRRSTSPLYLNLIEDINEERPGYGYDSFLPQERRHYPMAYGLIASAEALRYEQTGAEAAKRFATTAAKWLLENRDLDHDNRVGWGLPFAWDAFQDGSTNSPHHTYTITSALAARGILDVVSKGCIDDPQTRKSLIRQVENVADYLIVEGKYNEYPEGICFWYSATKEDSAPVLNPTAMFAGVLQRLGTHTSVNTDKREKYRAFADQVVSYLLSEAIVEDGSMLWRYVGGDSTSAYNDGVRAAYIVDGLLRYAEFDGLLADDIESDVEQMRIGLERFRDGGKLRQFISLAQPARVWGLGHLLYVFNRYFPDHDYSNFLLSKARDYSDEFGFQPRQDPPSRGFGAIRHTAHLLNGVIAADTNDFSPGV</sequence>
<dbReference type="EMBL" id="FOXI01000011">
    <property type="protein sequence ID" value="SFP89465.1"/>
    <property type="molecule type" value="Genomic_DNA"/>
</dbReference>
<dbReference type="Proteomes" id="UP000183769">
    <property type="component" value="Unassembled WGS sequence"/>
</dbReference>
<dbReference type="SUPFAM" id="SSF48208">
    <property type="entry name" value="Six-hairpin glycosidases"/>
    <property type="match status" value="1"/>
</dbReference>
<dbReference type="InterPro" id="IPR008928">
    <property type="entry name" value="6-hairpin_glycosidase_sf"/>
</dbReference>